<gene>
    <name evidence="1" type="ORF">M9Y10_041844</name>
</gene>
<dbReference type="EMBL" id="JAPFFF010000007">
    <property type="protein sequence ID" value="KAK8886381.1"/>
    <property type="molecule type" value="Genomic_DNA"/>
</dbReference>
<dbReference type="Proteomes" id="UP001470230">
    <property type="component" value="Unassembled WGS sequence"/>
</dbReference>
<accession>A0ABR2K638</accession>
<reference evidence="1 2" key="1">
    <citation type="submission" date="2024-04" db="EMBL/GenBank/DDBJ databases">
        <title>Tritrichomonas musculus Genome.</title>
        <authorList>
            <person name="Alves-Ferreira E."/>
            <person name="Grigg M."/>
            <person name="Lorenzi H."/>
            <person name="Galac M."/>
        </authorList>
    </citation>
    <scope>NUCLEOTIDE SEQUENCE [LARGE SCALE GENOMIC DNA]</scope>
    <source>
        <strain evidence="1 2">EAF2021</strain>
    </source>
</reference>
<name>A0ABR2K638_9EUKA</name>
<proteinExistence type="predicted"/>
<protein>
    <submittedName>
        <fullName evidence="1">Uncharacterized protein</fullName>
    </submittedName>
</protein>
<comment type="caution">
    <text evidence="1">The sequence shown here is derived from an EMBL/GenBank/DDBJ whole genome shotgun (WGS) entry which is preliminary data.</text>
</comment>
<organism evidence="1 2">
    <name type="scientific">Tritrichomonas musculus</name>
    <dbReference type="NCBI Taxonomy" id="1915356"/>
    <lineage>
        <taxon>Eukaryota</taxon>
        <taxon>Metamonada</taxon>
        <taxon>Parabasalia</taxon>
        <taxon>Tritrichomonadida</taxon>
        <taxon>Tritrichomonadidae</taxon>
        <taxon>Tritrichomonas</taxon>
    </lineage>
</organism>
<evidence type="ECO:0000313" key="2">
    <source>
        <dbReference type="Proteomes" id="UP001470230"/>
    </source>
</evidence>
<sequence>MNNFFTLAYIEALQPVNDKSFHTTIKNDRYDAYRLIFGDAQFEAILDSASN</sequence>
<evidence type="ECO:0000313" key="1">
    <source>
        <dbReference type="EMBL" id="KAK8886381.1"/>
    </source>
</evidence>
<keyword evidence="2" id="KW-1185">Reference proteome</keyword>